<feature type="compositionally biased region" description="Basic and acidic residues" evidence="4">
    <location>
        <begin position="29"/>
        <end position="51"/>
    </location>
</feature>
<comment type="similarity">
    <text evidence="1">Belongs to the AAA ATPase family.</text>
</comment>
<reference evidence="5 6" key="1">
    <citation type="submission" date="2024-11" db="EMBL/GenBank/DDBJ databases">
        <title>A near-complete genome assembly of Cinchona calisaya.</title>
        <authorList>
            <person name="Lian D.C."/>
            <person name="Zhao X.W."/>
            <person name="Wei L."/>
        </authorList>
    </citation>
    <scope>NUCLEOTIDE SEQUENCE [LARGE SCALE GENOMIC DNA]</scope>
    <source>
        <tissue evidence="5">Nenye</tissue>
    </source>
</reference>
<dbReference type="PANTHER" id="PTHR23069">
    <property type="entry name" value="AAA DOMAIN-CONTAINING"/>
    <property type="match status" value="1"/>
</dbReference>
<comment type="caution">
    <text evidence="5">The sequence shown here is derived from an EMBL/GenBank/DDBJ whole genome shotgun (WGS) entry which is preliminary data.</text>
</comment>
<dbReference type="EMBL" id="JBJUIK010000015">
    <property type="protein sequence ID" value="KAL3503179.1"/>
    <property type="molecule type" value="Genomic_DNA"/>
</dbReference>
<dbReference type="PANTHER" id="PTHR23069:SF7">
    <property type="entry name" value="P-LOOP CONTAINING NUCLEOSIDE TRIPHOSPHATE HYDROLASES SUPERFAMILY PROTEIN"/>
    <property type="match status" value="1"/>
</dbReference>
<evidence type="ECO:0000256" key="2">
    <source>
        <dbReference type="ARBA" id="ARBA00022741"/>
    </source>
</evidence>
<organism evidence="5 6">
    <name type="scientific">Cinchona calisaya</name>
    <dbReference type="NCBI Taxonomy" id="153742"/>
    <lineage>
        <taxon>Eukaryota</taxon>
        <taxon>Viridiplantae</taxon>
        <taxon>Streptophyta</taxon>
        <taxon>Embryophyta</taxon>
        <taxon>Tracheophyta</taxon>
        <taxon>Spermatophyta</taxon>
        <taxon>Magnoliopsida</taxon>
        <taxon>eudicotyledons</taxon>
        <taxon>Gunneridae</taxon>
        <taxon>Pentapetalae</taxon>
        <taxon>asterids</taxon>
        <taxon>lamiids</taxon>
        <taxon>Gentianales</taxon>
        <taxon>Rubiaceae</taxon>
        <taxon>Cinchonoideae</taxon>
        <taxon>Cinchoneae</taxon>
        <taxon>Cinchona</taxon>
    </lineage>
</organism>
<dbReference type="GO" id="GO:0005524">
    <property type="term" value="F:ATP binding"/>
    <property type="evidence" value="ECO:0007669"/>
    <property type="project" value="UniProtKB-KW"/>
</dbReference>
<evidence type="ECO:0000256" key="1">
    <source>
        <dbReference type="ARBA" id="ARBA00006914"/>
    </source>
</evidence>
<keyword evidence="6" id="KW-1185">Reference proteome</keyword>
<evidence type="ECO:0000256" key="3">
    <source>
        <dbReference type="ARBA" id="ARBA00022840"/>
    </source>
</evidence>
<gene>
    <name evidence="5" type="ORF">ACH5RR_037628</name>
</gene>
<feature type="region of interest" description="Disordered" evidence="4">
    <location>
        <begin position="29"/>
        <end position="62"/>
    </location>
</feature>
<protein>
    <recommendedName>
        <fullName evidence="7">PHD-type domain-containing protein</fullName>
    </recommendedName>
</protein>
<dbReference type="Proteomes" id="UP001630127">
    <property type="component" value="Unassembled WGS sequence"/>
</dbReference>
<proteinExistence type="inferred from homology"/>
<evidence type="ECO:0000313" key="5">
    <source>
        <dbReference type="EMBL" id="KAL3503179.1"/>
    </source>
</evidence>
<keyword evidence="2" id="KW-0547">Nucleotide-binding</keyword>
<evidence type="ECO:0000313" key="6">
    <source>
        <dbReference type="Proteomes" id="UP001630127"/>
    </source>
</evidence>
<name>A0ABD2YAV0_9GENT</name>
<dbReference type="AlphaFoldDB" id="A0ABD2YAV0"/>
<sequence>MQLDEVECTREEHQISPVQVDVYTAGQEKIGEANRKPLEEKSSEKFGKENHVSNGTLKSTPKPIRIKEGRRCGLCGGGTDGKPPNKLVQDVNGSDDEACSGGSVSEEPNCDIWDCFGDEPGWLGRLLGPVNDQYGIAGIWVHQQCAVWSPEVIRAQHFTIAGLAK</sequence>
<evidence type="ECO:0000256" key="4">
    <source>
        <dbReference type="SAM" id="MobiDB-lite"/>
    </source>
</evidence>
<dbReference type="InterPro" id="IPR045199">
    <property type="entry name" value="ATAD2-like"/>
</dbReference>
<keyword evidence="3" id="KW-0067">ATP-binding</keyword>
<evidence type="ECO:0008006" key="7">
    <source>
        <dbReference type="Google" id="ProtNLM"/>
    </source>
</evidence>
<accession>A0ABD2YAV0</accession>